<keyword evidence="2" id="KW-0732">Signal</keyword>
<gene>
    <name evidence="3" type="ORF">SVUK_LOCUS3011</name>
</gene>
<keyword evidence="1" id="KW-1133">Transmembrane helix</keyword>
<evidence type="ECO:0008006" key="5">
    <source>
        <dbReference type="Google" id="ProtNLM"/>
    </source>
</evidence>
<keyword evidence="4" id="KW-1185">Reference proteome</keyword>
<dbReference type="OrthoDB" id="415411at2759"/>
<keyword evidence="1" id="KW-0812">Transmembrane</keyword>
<keyword evidence="1" id="KW-0472">Membrane</keyword>
<organism evidence="3 4">
    <name type="scientific">Strongylus vulgaris</name>
    <name type="common">Blood worm</name>
    <dbReference type="NCBI Taxonomy" id="40348"/>
    <lineage>
        <taxon>Eukaryota</taxon>
        <taxon>Metazoa</taxon>
        <taxon>Ecdysozoa</taxon>
        <taxon>Nematoda</taxon>
        <taxon>Chromadorea</taxon>
        <taxon>Rhabditida</taxon>
        <taxon>Rhabditina</taxon>
        <taxon>Rhabditomorpha</taxon>
        <taxon>Strongyloidea</taxon>
        <taxon>Strongylidae</taxon>
        <taxon>Strongylus</taxon>
    </lineage>
</organism>
<dbReference type="AlphaFoldDB" id="A0A3P7IJN2"/>
<sequence length="174" mass="18734">MAVAVLLIIIALLVAAVVILAVLTATGAARHGSENVKGIKKLDTSNQLWSELLRPKNCAKTEYLQKHPPLVILSLSGLSNVLAASFIALNKIRGYGISAEAVYSCIPENNATNRIAITTGLYPGSQKFGNLSLSFNCQRHDYSNMSVCCYHGQTCASKERRCFEGLVIGQILVP</sequence>
<feature type="transmembrane region" description="Helical" evidence="1">
    <location>
        <begin position="70"/>
        <end position="89"/>
    </location>
</feature>
<evidence type="ECO:0000313" key="3">
    <source>
        <dbReference type="EMBL" id="VDM68013.1"/>
    </source>
</evidence>
<accession>A0A3P7IJN2</accession>
<dbReference type="Proteomes" id="UP000270094">
    <property type="component" value="Unassembled WGS sequence"/>
</dbReference>
<evidence type="ECO:0000256" key="1">
    <source>
        <dbReference type="SAM" id="Phobius"/>
    </source>
</evidence>
<feature type="chain" id="PRO_5018193149" description="Phlebovirus glycoprotein G2 fusion domain-containing protein" evidence="2">
    <location>
        <begin position="22"/>
        <end position="174"/>
    </location>
</feature>
<protein>
    <recommendedName>
        <fullName evidence="5">Phlebovirus glycoprotein G2 fusion domain-containing protein</fullName>
    </recommendedName>
</protein>
<proteinExistence type="predicted"/>
<reference evidence="3 4" key="1">
    <citation type="submission" date="2018-11" db="EMBL/GenBank/DDBJ databases">
        <authorList>
            <consortium name="Pathogen Informatics"/>
        </authorList>
    </citation>
    <scope>NUCLEOTIDE SEQUENCE [LARGE SCALE GENOMIC DNA]</scope>
</reference>
<name>A0A3P7IJN2_STRVU</name>
<evidence type="ECO:0000256" key="2">
    <source>
        <dbReference type="SAM" id="SignalP"/>
    </source>
</evidence>
<evidence type="ECO:0000313" key="4">
    <source>
        <dbReference type="Proteomes" id="UP000270094"/>
    </source>
</evidence>
<dbReference type="EMBL" id="UYYB01007311">
    <property type="protein sequence ID" value="VDM68013.1"/>
    <property type="molecule type" value="Genomic_DNA"/>
</dbReference>
<feature type="signal peptide" evidence="2">
    <location>
        <begin position="1"/>
        <end position="21"/>
    </location>
</feature>